<evidence type="ECO:0000313" key="1">
    <source>
        <dbReference type="EMBL" id="MBF2735472.1"/>
    </source>
</evidence>
<accession>A0A930XWV3</accession>
<keyword evidence="2" id="KW-1185">Reference proteome</keyword>
<name>A0A930XWV3_9GAMM</name>
<protein>
    <recommendedName>
        <fullName evidence="3">Alcohol dehydrogenase</fullName>
    </recommendedName>
</protein>
<dbReference type="Gene3D" id="3.40.50.720">
    <property type="entry name" value="NAD(P)-binding Rossmann-like Domain"/>
    <property type="match status" value="1"/>
</dbReference>
<gene>
    <name evidence="1" type="ORF">ISN26_05275</name>
</gene>
<reference evidence="1" key="1">
    <citation type="submission" date="2020-10" db="EMBL/GenBank/DDBJ databases">
        <title>An improved Amphimedon queenslandica hologenome assembly reveals how three proteobacterial symbionts can extend the metabolic phenotypic of their marine sponge host.</title>
        <authorList>
            <person name="Degnan B."/>
            <person name="Degnan S."/>
            <person name="Xiang X."/>
        </authorList>
    </citation>
    <scope>NUCLEOTIDE SEQUENCE</scope>
    <source>
        <strain evidence="1">AqS2</strain>
    </source>
</reference>
<evidence type="ECO:0008006" key="3">
    <source>
        <dbReference type="Google" id="ProtNLM"/>
    </source>
</evidence>
<comment type="caution">
    <text evidence="1">The sequence shown here is derived from an EMBL/GenBank/DDBJ whole genome shotgun (WGS) entry which is preliminary data.</text>
</comment>
<dbReference type="AlphaFoldDB" id="A0A930XWV3"/>
<organism evidence="1 2">
    <name type="scientific">Candidatus Amphirhobacter heronislandensis</name>
    <dbReference type="NCBI Taxonomy" id="1732024"/>
    <lineage>
        <taxon>Bacteria</taxon>
        <taxon>Pseudomonadati</taxon>
        <taxon>Pseudomonadota</taxon>
        <taxon>Gammaproteobacteria</taxon>
        <taxon>Candidatus Tethybacterales</taxon>
        <taxon>Candidatus Tethybacteraceae</taxon>
        <taxon>Candidatus Amphirhobacter</taxon>
    </lineage>
</organism>
<proteinExistence type="predicted"/>
<dbReference type="Proteomes" id="UP000604381">
    <property type="component" value="Unassembled WGS sequence"/>
</dbReference>
<sequence length="74" mass="8154">MPFILRGVTLKGVSSYNISRERKTQLFENLAANADVLELIKVEEIGLAKVQEAAREVIAGKSLGRVVVKIEDND</sequence>
<dbReference type="EMBL" id="JADHEI010000033">
    <property type="protein sequence ID" value="MBF2735472.1"/>
    <property type="molecule type" value="Genomic_DNA"/>
</dbReference>
<dbReference type="Gene3D" id="3.90.180.10">
    <property type="entry name" value="Medium-chain alcohol dehydrogenases, catalytic domain"/>
    <property type="match status" value="1"/>
</dbReference>
<evidence type="ECO:0000313" key="2">
    <source>
        <dbReference type="Proteomes" id="UP000604381"/>
    </source>
</evidence>